<accession>A0ACC1YC94</accession>
<dbReference type="Proteomes" id="UP001164539">
    <property type="component" value="Chromosome 4"/>
</dbReference>
<protein>
    <submittedName>
        <fullName evidence="1">TATA-binding protein-associated factor BTAF1-like</fullName>
    </submittedName>
</protein>
<name>A0ACC1YC94_MELAZ</name>
<keyword evidence="2" id="KW-1185">Reference proteome</keyword>
<organism evidence="1 2">
    <name type="scientific">Melia azedarach</name>
    <name type="common">Chinaberry tree</name>
    <dbReference type="NCBI Taxonomy" id="155640"/>
    <lineage>
        <taxon>Eukaryota</taxon>
        <taxon>Viridiplantae</taxon>
        <taxon>Streptophyta</taxon>
        <taxon>Embryophyta</taxon>
        <taxon>Tracheophyta</taxon>
        <taxon>Spermatophyta</taxon>
        <taxon>Magnoliopsida</taxon>
        <taxon>eudicotyledons</taxon>
        <taxon>Gunneridae</taxon>
        <taxon>Pentapetalae</taxon>
        <taxon>rosids</taxon>
        <taxon>malvids</taxon>
        <taxon>Sapindales</taxon>
        <taxon>Meliaceae</taxon>
        <taxon>Melia</taxon>
    </lineage>
</organism>
<gene>
    <name evidence="1" type="ORF">OWV82_009077</name>
</gene>
<comment type="caution">
    <text evidence="1">The sequence shown here is derived from an EMBL/GenBank/DDBJ whole genome shotgun (WGS) entry which is preliminary data.</text>
</comment>
<evidence type="ECO:0000313" key="2">
    <source>
        <dbReference type="Proteomes" id="UP001164539"/>
    </source>
</evidence>
<proteinExistence type="predicted"/>
<evidence type="ECO:0000313" key="1">
    <source>
        <dbReference type="EMBL" id="KAJ4721387.1"/>
    </source>
</evidence>
<reference evidence="1 2" key="1">
    <citation type="journal article" date="2023" name="Science">
        <title>Complex scaffold remodeling in plant triterpene biosynthesis.</title>
        <authorList>
            <person name="De La Pena R."/>
            <person name="Hodgson H."/>
            <person name="Liu J.C."/>
            <person name="Stephenson M.J."/>
            <person name="Martin A.C."/>
            <person name="Owen C."/>
            <person name="Harkess A."/>
            <person name="Leebens-Mack J."/>
            <person name="Jimenez L.E."/>
            <person name="Osbourn A."/>
            <person name="Sattely E.S."/>
        </authorList>
    </citation>
    <scope>NUCLEOTIDE SEQUENCE [LARGE SCALE GENOMIC DNA]</scope>
    <source>
        <strain evidence="2">cv. JPN11</strain>
        <tissue evidence="1">Leaf</tissue>
    </source>
</reference>
<dbReference type="EMBL" id="CM051397">
    <property type="protein sequence ID" value="KAJ4721387.1"/>
    <property type="molecule type" value="Genomic_DNA"/>
</dbReference>
<sequence>MAQQSSRLNRLLTLLDTGSTQATRFTAARQIGDIAKSHPQDLNSLLRKVSQFLRSKNWDTRVAAAHAIGAIAQNVKHTCLTELFSCVETKMSEAGISGTVEDVVAWPNFHSKIVASVSFRSFDMNKVLEFGALLASGGQEYDIAIDNSKNPRERLTRQKQNLKRRLGLDVCEQFMDVNDMIKDEDLIVHKLNPHGNGLDRRFYTSASARNIQRLVSSMVPSVISKRPSARELNMLKRKAKINSKDQSKGWSEDVDMEVSYAHNVTTPKGSRGDPFGSIKVDAIADEDGLEHEGDGLWPFRSFVEQLILDMFDPVWEVRHGSVMALREILTHHGASAGVFMPDLSSDGALHVEFKDKDSSTTRREREIDLNMQVPADESEPTLKKIKFEDVPSPLMDTMVSPANCDSCSIGIKVEDGGCSLPAQQVNGQLDLSSVKVELESSLDGAFYPSKEAIDISEQKTYYEDKQDFLTSNTLKNLPENSEMMNWLKLARHSWQKNCEFLQDCGIRFLCILSLDRFGDYVSDQVVAPVRETCAQALGATFKYMHPSLVYETLYILLQMQRRPEWEIRHGSLLGIKYLVAVRQEMMHELLGYVLPACKAGLEDPDDDVRAVAADALIPAAAAIVALDDQTLHSIVMLLWDILLDLDDLSPSTSSVMNLLAEIYSQEDMIPKMLGATSKEKQEFDLNAVVHVDDVGEGRDFQANPYMLSMLAPRLWPFMRHSITSVRHSAIRTLERLLEAGYKRKILESSGGSFWPSFILGDTLRMVFQNLLLESNDEILHCSDRVWRLLVQCPVEDLEAAAGKFMSSWIELATTPFGSQLDATKMFWPVAPPRKSHFKAAAKMRAVMLENESSGNIGLDTIKGTLPQERNGDASTNAVKITVGSDLEMSVTNTRVVTASALGIFASKLHEGSIQFIVDPLWNALTSFSGVQRQVASMVLISWFKEIKSKELSGSPAILPIPDHLKQWLLDLLACSDPTFPTKDSHLPYAELSRTYAKMRNEATQLLCAAETSGMFTNMLSTSKIDAESLSADNAISFASKLQPLCSDSDSNESSGRHMLEDVESLKQRLLTTSGYLKCVQSNLHVTVSALVAAAVVWMSELPARLNPIILPLMASIKREQEEILQQKAAEALAELISHCIARKPGPNDKLIKNICSLTCMDPCETPQAALISSIEVIDDQDFLSFGSSTVKQKSRVHMLSGGEDRSRVEGFISRRGSELALRHLCEKFGASLFDKLPKLWDCLTEVLIPGDSSDEKKINLAIDSVKDPQILINNIQLVRSLAPTLDETLKPKLLTLLPCIFKCVCHPHVAVRLAASRCITSMAKSMTVNVMAAVLENAIPMLGDMTSVHARQGAGMLISLLVQGLGVELVPYAPLLVVPLLRCMSDCDHSVRQSVTRSFASLVPLLPLARGLPPPTGLTEGLSRNAEDAEFLEQLLDNSHIDDYKLFTELKVTLRRYQQEGINWLAFLKRFKLHGILCDDMGLGKTLQASAIVASDIAEHRASNNSENIHPSLIICPSTLVGHWAFEIEKFIDASLISTLQYVGSAQDRISLRDQFDKHNVIITSYDVVRKDTDYLGQILWNYCILDEGHIIKNSKSKITVAVKQLKAERRLILSGTPIQNNITDLWSLFDFLMPGFLGTERQFQATYGKPLVAARDSKCSAKDAEAGILAMEALHKQVMPFLLRRTKDEVLSDLPEKIIQDRYCDLSPVQLKLYEKFSGSHAKQEISSMVKVDQSADKGEGNGTSAKASTHVFQALQYLLKLCSHPLLVLGDKIPESLSCHLAEIFPGSSDIISELHKLHHSPKLVALQEIMEECGIGVDTSSSESAINVGQHRVLIFAQHKALLDVIERDLFQTHMKNVTYLRLDGSVEPEKRFDIVKAFNSDPTIDALLLTTHVGGLGLNLTSADTLVFMEHDWNPMRDHQAMDRAHRLGQKKVVHVHRLIMRGTLEEKIMSLQRFKVSVANAVINAENASLKTMNTDQLLDLFASAEMPKKGAAASKHSDMGGDPKLMGTGKGLKAILGGLEELWDQSQYAEEYNLSQFLAKLNG</sequence>